<reference evidence="2 3" key="1">
    <citation type="journal article" date="2013" name="Genome Announc.">
        <title>Draft Genome Sequence of an Alphaproteobacterium, Caenispirillum salinarum AK4(T), Isolated from a Solar Saltern.</title>
        <authorList>
            <person name="Khatri I."/>
            <person name="Singh A."/>
            <person name="Korpole S."/>
            <person name="Pinnaka A.K."/>
            <person name="Subramanian S."/>
        </authorList>
    </citation>
    <scope>NUCLEOTIDE SEQUENCE [LARGE SCALE GENOMIC DNA]</scope>
    <source>
        <strain evidence="2 3">AK4</strain>
    </source>
</reference>
<dbReference type="AlphaFoldDB" id="K9HUP2"/>
<comment type="caution">
    <text evidence="2">The sequence shown here is derived from an EMBL/GenBank/DDBJ whole genome shotgun (WGS) entry which is preliminary data.</text>
</comment>
<evidence type="ECO:0000313" key="2">
    <source>
        <dbReference type="EMBL" id="EKV31976.1"/>
    </source>
</evidence>
<protein>
    <submittedName>
        <fullName evidence="2">Uncharacterized protein</fullName>
    </submittedName>
</protein>
<keyword evidence="3" id="KW-1185">Reference proteome</keyword>
<proteinExistence type="predicted"/>
<feature type="compositionally biased region" description="Basic and acidic residues" evidence="1">
    <location>
        <begin position="11"/>
        <end position="26"/>
    </location>
</feature>
<dbReference type="Proteomes" id="UP000009881">
    <property type="component" value="Unassembled WGS sequence"/>
</dbReference>
<sequence length="54" mass="6217">MPQRESRRRYGRQDRHQGQPDHEAAVRRRPARGTPPRPRGRRGRLPPGAGRGLV</sequence>
<organism evidence="2 3">
    <name type="scientific">Caenispirillum salinarum AK4</name>
    <dbReference type="NCBI Taxonomy" id="1238182"/>
    <lineage>
        <taxon>Bacteria</taxon>
        <taxon>Pseudomonadati</taxon>
        <taxon>Pseudomonadota</taxon>
        <taxon>Alphaproteobacteria</taxon>
        <taxon>Rhodospirillales</taxon>
        <taxon>Novispirillaceae</taxon>
        <taxon>Caenispirillum</taxon>
    </lineage>
</organism>
<feature type="compositionally biased region" description="Basic residues" evidence="1">
    <location>
        <begin position="1"/>
        <end position="10"/>
    </location>
</feature>
<evidence type="ECO:0000256" key="1">
    <source>
        <dbReference type="SAM" id="MobiDB-lite"/>
    </source>
</evidence>
<feature type="region of interest" description="Disordered" evidence="1">
    <location>
        <begin position="1"/>
        <end position="54"/>
    </location>
</feature>
<gene>
    <name evidence="2" type="ORF">C882_3040</name>
</gene>
<accession>K9HUP2</accession>
<evidence type="ECO:0000313" key="3">
    <source>
        <dbReference type="Proteomes" id="UP000009881"/>
    </source>
</evidence>
<dbReference type="EMBL" id="ANHY01000004">
    <property type="protein sequence ID" value="EKV31976.1"/>
    <property type="molecule type" value="Genomic_DNA"/>
</dbReference>
<name>K9HUP2_9PROT</name>